<reference evidence="2" key="1">
    <citation type="submission" date="2021-01" db="UniProtKB">
        <authorList>
            <consortium name="EnsemblMetazoa"/>
        </authorList>
    </citation>
    <scope>IDENTIFICATION</scope>
</reference>
<dbReference type="AlphaFoldDB" id="A0A7M7M565"/>
<keyword evidence="3" id="KW-1185">Reference proteome</keyword>
<dbReference type="Proteomes" id="UP000594260">
    <property type="component" value="Unplaced"/>
</dbReference>
<dbReference type="GeneID" id="111245634"/>
<name>A0A7M7M565_VARDE</name>
<evidence type="ECO:0000256" key="1">
    <source>
        <dbReference type="SAM" id="MobiDB-lite"/>
    </source>
</evidence>
<feature type="compositionally biased region" description="Basic and acidic residues" evidence="1">
    <location>
        <begin position="15"/>
        <end position="27"/>
    </location>
</feature>
<feature type="compositionally biased region" description="Polar residues" evidence="1">
    <location>
        <begin position="63"/>
        <end position="81"/>
    </location>
</feature>
<accession>A0A7M7M565</accession>
<protein>
    <submittedName>
        <fullName evidence="2">Uncharacterized protein</fullName>
    </submittedName>
</protein>
<feature type="region of interest" description="Disordered" evidence="1">
    <location>
        <begin position="60"/>
        <end position="96"/>
    </location>
</feature>
<sequence>MFSAYGKPTRRRQRHYYDPHFLSDRTSRNNVKSSSLAKPGYEAEIYRDQTYKIAPHHGAIQTRRVSQNSTRPVGSSKSFELSSELDVESMSSDTGVPRQFGITSEWSVTSSSSSDVARTIDVQSDYKVNSVSGHRKLPPPIGTGKQLMTAFRRRRTG</sequence>
<evidence type="ECO:0000313" key="3">
    <source>
        <dbReference type="Proteomes" id="UP000594260"/>
    </source>
</evidence>
<dbReference type="EnsemblMetazoa" id="XM_022794242">
    <property type="protein sequence ID" value="XP_022649977"/>
    <property type="gene ID" value="LOC111245634"/>
</dbReference>
<evidence type="ECO:0000313" key="2">
    <source>
        <dbReference type="EnsemblMetazoa" id="XP_022649977"/>
    </source>
</evidence>
<organism evidence="2 3">
    <name type="scientific">Varroa destructor</name>
    <name type="common">Honeybee mite</name>
    <dbReference type="NCBI Taxonomy" id="109461"/>
    <lineage>
        <taxon>Eukaryota</taxon>
        <taxon>Metazoa</taxon>
        <taxon>Ecdysozoa</taxon>
        <taxon>Arthropoda</taxon>
        <taxon>Chelicerata</taxon>
        <taxon>Arachnida</taxon>
        <taxon>Acari</taxon>
        <taxon>Parasitiformes</taxon>
        <taxon>Mesostigmata</taxon>
        <taxon>Gamasina</taxon>
        <taxon>Dermanyssoidea</taxon>
        <taxon>Varroidae</taxon>
        <taxon>Varroa</taxon>
    </lineage>
</organism>
<feature type="region of interest" description="Disordered" evidence="1">
    <location>
        <begin position="1"/>
        <end position="37"/>
    </location>
</feature>
<dbReference type="RefSeq" id="XP_022649977.1">
    <property type="nucleotide sequence ID" value="XM_022794242.1"/>
</dbReference>
<dbReference type="InParanoid" id="A0A7M7M565"/>
<dbReference type="KEGG" id="vde:111245634"/>
<proteinExistence type="predicted"/>